<evidence type="ECO:0000313" key="2">
    <source>
        <dbReference type="Proteomes" id="UP000324705"/>
    </source>
</evidence>
<dbReference type="Proteomes" id="UP000324705">
    <property type="component" value="Chromosome 2B"/>
</dbReference>
<accession>A0A9R1RT81</accession>
<keyword evidence="2" id="KW-1185">Reference proteome</keyword>
<name>A0A9R1RT81_TRITD</name>
<dbReference type="AlphaFoldDB" id="A0A9R1RT81"/>
<dbReference type="Gramene" id="TRITD2Bv1G239560.1">
    <property type="protein sequence ID" value="TRITD2Bv1G239560.1"/>
    <property type="gene ID" value="TRITD2Bv1G239560"/>
</dbReference>
<sequence length="178" mass="20013">MQPVNKKPTNQNEKEKPSCFCSSISVRGVDERLAVQLVVVIVAAYGAAAGVRAAQPGDVGGERAADDDADLRQVARERQPEVERPQQRRRDLEHLHETLGRHERQQVDRHRRQQELARVPDGSSLAGCGARRKCVDSEWCYVAAVVARFCFCRWWGGAGREVAAFPGCEREDHFILFF</sequence>
<protein>
    <submittedName>
        <fullName evidence="1">Uncharacterized protein</fullName>
    </submittedName>
</protein>
<proteinExistence type="predicted"/>
<gene>
    <name evidence="1" type="ORF">TRITD_2Bv1G239560</name>
</gene>
<organism evidence="1 2">
    <name type="scientific">Triticum turgidum subsp. durum</name>
    <name type="common">Durum wheat</name>
    <name type="synonym">Triticum durum</name>
    <dbReference type="NCBI Taxonomy" id="4567"/>
    <lineage>
        <taxon>Eukaryota</taxon>
        <taxon>Viridiplantae</taxon>
        <taxon>Streptophyta</taxon>
        <taxon>Embryophyta</taxon>
        <taxon>Tracheophyta</taxon>
        <taxon>Spermatophyta</taxon>
        <taxon>Magnoliopsida</taxon>
        <taxon>Liliopsida</taxon>
        <taxon>Poales</taxon>
        <taxon>Poaceae</taxon>
        <taxon>BOP clade</taxon>
        <taxon>Pooideae</taxon>
        <taxon>Triticodae</taxon>
        <taxon>Triticeae</taxon>
        <taxon>Triticinae</taxon>
        <taxon>Triticum</taxon>
    </lineage>
</organism>
<evidence type="ECO:0000313" key="1">
    <source>
        <dbReference type="EMBL" id="VAH53197.1"/>
    </source>
</evidence>
<dbReference type="EMBL" id="LT934114">
    <property type="protein sequence ID" value="VAH53197.1"/>
    <property type="molecule type" value="Genomic_DNA"/>
</dbReference>
<reference evidence="1 2" key="1">
    <citation type="submission" date="2017-09" db="EMBL/GenBank/DDBJ databases">
        <authorList>
            <consortium name="International Durum Wheat Genome Sequencing Consortium (IDWGSC)"/>
            <person name="Milanesi L."/>
        </authorList>
    </citation>
    <scope>NUCLEOTIDE SEQUENCE [LARGE SCALE GENOMIC DNA]</scope>
    <source>
        <strain evidence="2">cv. Svevo</strain>
    </source>
</reference>